<keyword evidence="9" id="KW-0614">Plasmid</keyword>
<dbReference type="SUPFAM" id="SSF51338">
    <property type="entry name" value="Composite domain of metallo-dependent hydrolases"/>
    <property type="match status" value="1"/>
</dbReference>
<dbReference type="Gene3D" id="3.20.20.140">
    <property type="entry name" value="Metal-dependent hydrolases"/>
    <property type="match status" value="1"/>
</dbReference>
<sequence>MAVTRDELKTRIGQALGETKADLVIKNTRFLNVVTGETAAGDIALCGDRIVGTYESYDGVEEIDGSGLTVVPGFIDTHVHCESTCVTPMEFDRCVLPRGTTTAICDPHEICNVLGEKGLRYFLDCAEGTALDLRVQLSSCVPATELETSGARLEAADLLRHKDHPKVLGLAEFMNFPGVFHKVDGVLDKLAAFDGRHIDGHAPLLSGRELNAYLSCGIRNCHETTSAPEAMEKLRKGMQVLIRDGSVSKDVHALAPVIQPETSPFLGFCTDDRNPLDIAEEGHMDHLIRSAIRLGAPLAHVYRAATWSAARGFGLFDRGLIAPGQRADLVLLDDLAECAVNRVIRNGRVVTPETFAGRPAVSPVGLRSVKLHPVTAEDFAVPAGGSVQSVIGVLPGKIITAHLRLEVPARNGKLVADPDRDILKICVFARHGTNQNVGRGFASGFQFREGALASSVGHDSHNICVVGASDEDMAIAVNRLIELQGGFVAVRNGKVVGELALPLAGLMSLEPFETVERHLRSLRASVKEMGCPLAEPFLQLAFLPLPVIPHLKITDRGLVDVDKFALVEA</sequence>
<evidence type="ECO:0000256" key="3">
    <source>
        <dbReference type="ARBA" id="ARBA00022801"/>
    </source>
</evidence>
<feature type="domain" description="Adenine deaminase C-terminal" evidence="8">
    <location>
        <begin position="398"/>
        <end position="564"/>
    </location>
</feature>
<geneLocation type="plasmid" evidence="9">
    <name>p1</name>
</geneLocation>
<dbReference type="InterPro" id="IPR011059">
    <property type="entry name" value="Metal-dep_hydrolase_composite"/>
</dbReference>
<evidence type="ECO:0000256" key="2">
    <source>
        <dbReference type="ARBA" id="ARBA00012782"/>
    </source>
</evidence>
<dbReference type="InterPro" id="IPR032466">
    <property type="entry name" value="Metal_Hydrolase"/>
</dbReference>
<feature type="domain" description="Amidohydrolase-related" evidence="7">
    <location>
        <begin position="69"/>
        <end position="350"/>
    </location>
</feature>
<dbReference type="EC" id="3.5.4.2" evidence="2 6"/>
<evidence type="ECO:0000259" key="7">
    <source>
        <dbReference type="Pfam" id="PF01979"/>
    </source>
</evidence>
<protein>
    <recommendedName>
        <fullName evidence="2 6">Adenine deaminase</fullName>
        <shortName evidence="6">Adenase</shortName>
        <shortName evidence="6">Adenine aminase</shortName>
        <ecNumber evidence="2 6">3.5.4.2</ecNumber>
    </recommendedName>
</protein>
<keyword evidence="3 6" id="KW-0378">Hydrolase</keyword>
<dbReference type="Pfam" id="PF01979">
    <property type="entry name" value="Amidohydro_1"/>
    <property type="match status" value="1"/>
</dbReference>
<proteinExistence type="inferred from homology"/>
<evidence type="ECO:0000256" key="4">
    <source>
        <dbReference type="ARBA" id="ARBA00023211"/>
    </source>
</evidence>
<dbReference type="InterPro" id="IPR006679">
    <property type="entry name" value="Adenine_deam"/>
</dbReference>
<evidence type="ECO:0000313" key="10">
    <source>
        <dbReference type="Proteomes" id="UP000298693"/>
    </source>
</evidence>
<name>A0A4D8RKY5_AZOBR</name>
<evidence type="ECO:0000256" key="1">
    <source>
        <dbReference type="ARBA" id="ARBA00006773"/>
    </source>
</evidence>
<dbReference type="Proteomes" id="UP000298693">
    <property type="component" value="Plasmid p1"/>
</dbReference>
<dbReference type="RefSeq" id="WP_137141924.1">
    <property type="nucleotide sequence ID" value="NZ_CP032346.1"/>
</dbReference>
<dbReference type="CDD" id="cd01295">
    <property type="entry name" value="AdeC"/>
    <property type="match status" value="1"/>
</dbReference>
<evidence type="ECO:0000259" key="8">
    <source>
        <dbReference type="Pfam" id="PF13382"/>
    </source>
</evidence>
<dbReference type="HAMAP" id="MF_01518">
    <property type="entry name" value="Adenine_deamin"/>
    <property type="match status" value="1"/>
</dbReference>
<dbReference type="AlphaFoldDB" id="A0A4D8RKY5"/>
<dbReference type="EMBL" id="CP032346">
    <property type="protein sequence ID" value="QCO17852.1"/>
    <property type="molecule type" value="Genomic_DNA"/>
</dbReference>
<reference evidence="9 10" key="1">
    <citation type="submission" date="2018-09" db="EMBL/GenBank/DDBJ databases">
        <title>Whole genome based analysis of evolution and adaptive divergence in Indian and Brazilian strains of Azospirillum brasilense.</title>
        <authorList>
            <person name="Singh C."/>
            <person name="Tripathi A.K."/>
        </authorList>
    </citation>
    <scope>NUCLEOTIDE SEQUENCE [LARGE SCALE GENOMIC DNA]</scope>
    <source>
        <strain evidence="9 10">MTCC4039</strain>
        <plasmid evidence="9 10">p1</plasmid>
    </source>
</reference>
<organism evidence="9 10">
    <name type="scientific">Azospirillum brasilense</name>
    <dbReference type="NCBI Taxonomy" id="192"/>
    <lineage>
        <taxon>Bacteria</taxon>
        <taxon>Pseudomonadati</taxon>
        <taxon>Pseudomonadota</taxon>
        <taxon>Alphaproteobacteria</taxon>
        <taxon>Rhodospirillales</taxon>
        <taxon>Azospirillaceae</taxon>
        <taxon>Azospirillum</taxon>
    </lineage>
</organism>
<accession>A0A4D8RKY5</accession>
<dbReference type="GO" id="GO:0000034">
    <property type="term" value="F:adenine deaminase activity"/>
    <property type="evidence" value="ECO:0007669"/>
    <property type="project" value="UniProtKB-UniRule"/>
</dbReference>
<dbReference type="Pfam" id="PF13382">
    <property type="entry name" value="Adenine_deam_C"/>
    <property type="match status" value="1"/>
</dbReference>
<dbReference type="InterPro" id="IPR006680">
    <property type="entry name" value="Amidohydro-rel"/>
</dbReference>
<evidence type="ECO:0000256" key="6">
    <source>
        <dbReference type="HAMAP-Rule" id="MF_01518"/>
    </source>
</evidence>
<dbReference type="NCBIfam" id="TIGR01178">
    <property type="entry name" value="ade"/>
    <property type="match status" value="1"/>
</dbReference>
<evidence type="ECO:0000313" key="9">
    <source>
        <dbReference type="EMBL" id="QCO17852.1"/>
    </source>
</evidence>
<dbReference type="InterPro" id="IPR026912">
    <property type="entry name" value="Adenine_deam_C"/>
</dbReference>
<dbReference type="GO" id="GO:0006146">
    <property type="term" value="P:adenine catabolic process"/>
    <property type="evidence" value="ECO:0007669"/>
    <property type="project" value="InterPro"/>
</dbReference>
<dbReference type="PANTHER" id="PTHR11113">
    <property type="entry name" value="N-ACETYLGLUCOSAMINE-6-PHOSPHATE DEACETYLASE"/>
    <property type="match status" value="1"/>
</dbReference>
<comment type="catalytic activity">
    <reaction evidence="5 6">
        <text>adenine + H2O + H(+) = hypoxanthine + NH4(+)</text>
        <dbReference type="Rhea" id="RHEA:23688"/>
        <dbReference type="ChEBI" id="CHEBI:15377"/>
        <dbReference type="ChEBI" id="CHEBI:15378"/>
        <dbReference type="ChEBI" id="CHEBI:16708"/>
        <dbReference type="ChEBI" id="CHEBI:17368"/>
        <dbReference type="ChEBI" id="CHEBI:28938"/>
        <dbReference type="EC" id="3.5.4.2"/>
    </reaction>
</comment>
<dbReference type="Gene3D" id="2.30.40.10">
    <property type="entry name" value="Urease, subunit C, domain 1"/>
    <property type="match status" value="1"/>
</dbReference>
<keyword evidence="4 6" id="KW-0464">Manganese</keyword>
<evidence type="ECO:0000256" key="5">
    <source>
        <dbReference type="ARBA" id="ARBA00047720"/>
    </source>
</evidence>
<comment type="similarity">
    <text evidence="1 6">Belongs to the metallo-dependent hydrolases superfamily. Adenine deaminase family.</text>
</comment>
<gene>
    <name evidence="6 9" type="primary">ade</name>
    <name evidence="9" type="ORF">D3869_22000</name>
</gene>
<comment type="cofactor">
    <cofactor evidence="6">
        <name>Mn(2+)</name>
        <dbReference type="ChEBI" id="CHEBI:29035"/>
    </cofactor>
</comment>
<dbReference type="PANTHER" id="PTHR11113:SF2">
    <property type="entry name" value="ADENINE DEAMINASE"/>
    <property type="match status" value="1"/>
</dbReference>
<dbReference type="SUPFAM" id="SSF51556">
    <property type="entry name" value="Metallo-dependent hydrolases"/>
    <property type="match status" value="1"/>
</dbReference>